<evidence type="ECO:0000313" key="1">
    <source>
        <dbReference type="EMBL" id="VAW89630.1"/>
    </source>
</evidence>
<dbReference type="EMBL" id="UOFP01000284">
    <property type="protein sequence ID" value="VAW89630.1"/>
    <property type="molecule type" value="Genomic_DNA"/>
</dbReference>
<dbReference type="EC" id="2.1.1.242" evidence="1"/>
<dbReference type="Gene3D" id="3.40.50.150">
    <property type="entry name" value="Vaccinia Virus protein VP39"/>
    <property type="match status" value="1"/>
</dbReference>
<dbReference type="AlphaFoldDB" id="A0A3B0ZKJ1"/>
<dbReference type="CDD" id="cd02440">
    <property type="entry name" value="AdoMet_MTases"/>
    <property type="match status" value="1"/>
</dbReference>
<gene>
    <name evidence="1" type="ORF">MNBD_GAMMA18-2397</name>
</gene>
<organism evidence="1">
    <name type="scientific">hydrothermal vent metagenome</name>
    <dbReference type="NCBI Taxonomy" id="652676"/>
    <lineage>
        <taxon>unclassified sequences</taxon>
        <taxon>metagenomes</taxon>
        <taxon>ecological metagenomes</taxon>
    </lineage>
</organism>
<name>A0A3B0ZKJ1_9ZZZZ</name>
<reference evidence="1" key="1">
    <citation type="submission" date="2018-06" db="EMBL/GenBank/DDBJ databases">
        <authorList>
            <person name="Zhirakovskaya E."/>
        </authorList>
    </citation>
    <scope>NUCLEOTIDE SEQUENCE</scope>
</reference>
<dbReference type="PANTHER" id="PTHR36112:SF1">
    <property type="entry name" value="RIBOSOMAL RNA SMALL SUBUNIT METHYLTRANSFERASE J"/>
    <property type="match status" value="1"/>
</dbReference>
<sequence>MRKIMPHATVAIKISSSQHQMEADALSERLAHLIDEQAPFNLEFTEQQLQLRLNTPDAPGPIYVDFVGGKVAHRRQFGGGRGQPIAKAVGLKPGINPHILDATAGLGRDSFLFASLGCRVTMVEQSPVIAALLEDGLLRGLADSEIAKICQRMVLTNADSTDYLQQCTDQPDVIYLDPMYPHREKSALVKKEMRLFQLLLGEPVDNSALFVAALSCAKKRVVVKRPKGAETITAQKPTMTIRSKNTRYDVYVTAKIPQNKK</sequence>
<dbReference type="Pfam" id="PF04445">
    <property type="entry name" value="SAM_MT"/>
    <property type="match status" value="1"/>
</dbReference>
<accession>A0A3B0ZKJ1</accession>
<dbReference type="SUPFAM" id="SSF53335">
    <property type="entry name" value="S-adenosyl-L-methionine-dependent methyltransferases"/>
    <property type="match status" value="1"/>
</dbReference>
<dbReference type="GO" id="GO:0008990">
    <property type="term" value="F:rRNA (guanine-N2-)-methyltransferase activity"/>
    <property type="evidence" value="ECO:0007669"/>
    <property type="project" value="InterPro"/>
</dbReference>
<dbReference type="InterPro" id="IPR007536">
    <property type="entry name" value="16SrRNA_methylTrfase_J"/>
</dbReference>
<dbReference type="HAMAP" id="MF_01523">
    <property type="entry name" value="16SrRNA_methyltr_J"/>
    <property type="match status" value="1"/>
</dbReference>
<proteinExistence type="inferred from homology"/>
<dbReference type="PANTHER" id="PTHR36112">
    <property type="entry name" value="RIBOSOMAL RNA SMALL SUBUNIT METHYLTRANSFERASE J"/>
    <property type="match status" value="1"/>
</dbReference>
<dbReference type="InterPro" id="IPR029063">
    <property type="entry name" value="SAM-dependent_MTases_sf"/>
</dbReference>
<protein>
    <submittedName>
        <fullName evidence="1">16S rRNA (Guanine(1516)-N(2))-methyltransferase</fullName>
        <ecNumber evidence="1">2.1.1.242</ecNumber>
    </submittedName>
</protein>
<keyword evidence="1" id="KW-0489">Methyltransferase</keyword>
<keyword evidence="1" id="KW-0808">Transferase</keyword>